<dbReference type="AlphaFoldDB" id="A0A914VLP2"/>
<keyword evidence="2 5" id="KW-0812">Transmembrane</keyword>
<name>A0A914VLP2_9BILA</name>
<dbReference type="InterPro" id="IPR019426">
    <property type="entry name" value="7TM_GPCR_serpentine_rcpt_Srv"/>
</dbReference>
<feature type="domain" description="G-protein coupled receptors family 1 profile" evidence="6">
    <location>
        <begin position="21"/>
        <end position="281"/>
    </location>
</feature>
<evidence type="ECO:0000259" key="6">
    <source>
        <dbReference type="PROSITE" id="PS50262"/>
    </source>
</evidence>
<evidence type="ECO:0000256" key="4">
    <source>
        <dbReference type="ARBA" id="ARBA00023136"/>
    </source>
</evidence>
<reference evidence="8" key="1">
    <citation type="submission" date="2022-11" db="UniProtKB">
        <authorList>
            <consortium name="WormBaseParasite"/>
        </authorList>
    </citation>
    <scope>IDENTIFICATION</scope>
</reference>
<dbReference type="GO" id="GO:0016020">
    <property type="term" value="C:membrane"/>
    <property type="evidence" value="ECO:0007669"/>
    <property type="project" value="UniProtKB-SubCell"/>
</dbReference>
<feature type="transmembrane region" description="Helical" evidence="5">
    <location>
        <begin position="226"/>
        <end position="243"/>
    </location>
</feature>
<keyword evidence="3 5" id="KW-1133">Transmembrane helix</keyword>
<proteinExistence type="predicted"/>
<dbReference type="SUPFAM" id="SSF81321">
    <property type="entry name" value="Family A G protein-coupled receptor-like"/>
    <property type="match status" value="1"/>
</dbReference>
<feature type="transmembrane region" description="Helical" evidence="5">
    <location>
        <begin position="263"/>
        <end position="288"/>
    </location>
</feature>
<evidence type="ECO:0000256" key="3">
    <source>
        <dbReference type="ARBA" id="ARBA00022989"/>
    </source>
</evidence>
<feature type="transmembrane region" description="Helical" evidence="5">
    <location>
        <begin position="127"/>
        <end position="148"/>
    </location>
</feature>
<dbReference type="Proteomes" id="UP000887566">
    <property type="component" value="Unplaced"/>
</dbReference>
<dbReference type="PANTHER" id="PTHR31748:SF1">
    <property type="entry name" value="SERPENTINE RECEPTOR, CLASS V"/>
    <property type="match status" value="1"/>
</dbReference>
<dbReference type="PANTHER" id="PTHR31748">
    <property type="entry name" value="SERPENTINE RECEPTOR, CLASS V"/>
    <property type="match status" value="1"/>
</dbReference>
<dbReference type="CDD" id="cd00637">
    <property type="entry name" value="7tm_classA_rhodopsin-like"/>
    <property type="match status" value="1"/>
</dbReference>
<organism evidence="7 8">
    <name type="scientific">Plectus sambesii</name>
    <dbReference type="NCBI Taxonomy" id="2011161"/>
    <lineage>
        <taxon>Eukaryota</taxon>
        <taxon>Metazoa</taxon>
        <taxon>Ecdysozoa</taxon>
        <taxon>Nematoda</taxon>
        <taxon>Chromadorea</taxon>
        <taxon>Plectida</taxon>
        <taxon>Plectina</taxon>
        <taxon>Plectoidea</taxon>
        <taxon>Plectidae</taxon>
        <taxon>Plectus</taxon>
    </lineage>
</organism>
<evidence type="ECO:0000256" key="2">
    <source>
        <dbReference type="ARBA" id="ARBA00022692"/>
    </source>
</evidence>
<feature type="transmembrane region" description="Helical" evidence="5">
    <location>
        <begin position="175"/>
        <end position="205"/>
    </location>
</feature>
<keyword evidence="4 5" id="KW-0472">Membrane</keyword>
<sequence>MTVTDIVSTIASAVMFFTIPVYFLYLLMLYKNRNDENLKYPFYKLMFSVGIADLLQIINLLLGNTLANSGIFPELYIFLGGLAARISNFGLFGFGMAQNIGMLFVAFNRYTAYILPMKHLKIWNDRFTRNMIIVQWVVPLIAVSPVIYPFEFQIQLLADNKTVLLQWKDAKIAAYYQYFCTGAIGGPIFLIVLITYPIIFITAIVRTIRSKQPMGKAEKTALKMSMVGFVISFGLIIFAGTLYQRLISWNVFKTFWTDVPTFWMLYNVGNTIYAAANPYAMFIFSGAVRDRFVRMLFGSWLQEHGAGGA</sequence>
<evidence type="ECO:0000256" key="1">
    <source>
        <dbReference type="ARBA" id="ARBA00004370"/>
    </source>
</evidence>
<feature type="transmembrane region" description="Helical" evidence="5">
    <location>
        <begin position="6"/>
        <end position="30"/>
    </location>
</feature>
<keyword evidence="7" id="KW-1185">Reference proteome</keyword>
<dbReference type="Pfam" id="PF10323">
    <property type="entry name" value="7TM_GPCR_Srv"/>
    <property type="match status" value="1"/>
</dbReference>
<dbReference type="PROSITE" id="PS50262">
    <property type="entry name" value="G_PROTEIN_RECEP_F1_2"/>
    <property type="match status" value="1"/>
</dbReference>
<comment type="subcellular location">
    <subcellularLocation>
        <location evidence="1">Membrane</location>
    </subcellularLocation>
</comment>
<evidence type="ECO:0000313" key="8">
    <source>
        <dbReference type="WBParaSite" id="PSAMB.scaffold2129size25175.g16484.t1"/>
    </source>
</evidence>
<evidence type="ECO:0000313" key="7">
    <source>
        <dbReference type="Proteomes" id="UP000887566"/>
    </source>
</evidence>
<dbReference type="InterPro" id="IPR017452">
    <property type="entry name" value="GPCR_Rhodpsn_7TM"/>
</dbReference>
<protein>
    <submittedName>
        <fullName evidence="8">G-protein coupled receptors family 1 profile domain-containing protein</fullName>
    </submittedName>
</protein>
<accession>A0A914VLP2</accession>
<evidence type="ECO:0000256" key="5">
    <source>
        <dbReference type="SAM" id="Phobius"/>
    </source>
</evidence>
<feature type="transmembrane region" description="Helical" evidence="5">
    <location>
        <begin position="42"/>
        <end position="62"/>
    </location>
</feature>
<feature type="transmembrane region" description="Helical" evidence="5">
    <location>
        <begin position="82"/>
        <end position="107"/>
    </location>
</feature>
<dbReference type="WBParaSite" id="PSAMB.scaffold2129size25175.g16484.t1">
    <property type="protein sequence ID" value="PSAMB.scaffold2129size25175.g16484.t1"/>
    <property type="gene ID" value="PSAMB.scaffold2129size25175.g16484"/>
</dbReference>
<dbReference type="Gene3D" id="1.20.1070.10">
    <property type="entry name" value="Rhodopsin 7-helix transmembrane proteins"/>
    <property type="match status" value="1"/>
</dbReference>